<proteinExistence type="predicted"/>
<sequence length="408" mass="44642">MAKTRSQATPTKSPKSVKKAAASPAAPSPSVKKVKNIKNKKVVKSAPKETTVGTPTKKAAAKEVKPAKKAAAKPAKKQADSSDSTTTTTTTTTTSSIVPAAAASQAIAQLIKFAQRENTSSEKPGLFEDDAESQNLYLQIAAKKYYSSKPNFKPKVIRLSHPIQDKDSIKTCLIVRDSLITTNEQLEKIEAENLPTLKQIVSLKQLKTEYKPYEKRRQLYSEYDLFLVDDALMNTLPTVLGKVFYGSNTKIPLPVRVTSATNPKEVSVVTISNQLNKCLESTYYLPPVGVNVSVKFGSIEIEPKELVQNLNDVLASFDKEALKSVSVKTEQSPSLPLFYTDSLYSEEDVLEEEESKAKKASTDEVKLSTFEKGLLELGDVDEVAKLIGKKMNPRGKKVTGKVTKPKKA</sequence>
<reference evidence="2 3" key="1">
    <citation type="submission" date="2024-01" db="EMBL/GenBank/DDBJ databases">
        <authorList>
            <consortium name="Genoscope - CEA"/>
            <person name="William W."/>
        </authorList>
    </citation>
    <scope>NUCLEOTIDE SEQUENCE [LARGE SCALE GENOMIC DNA]</scope>
    <source>
        <strain evidence="2 3">29B2s-10</strain>
    </source>
</reference>
<dbReference type="EMBL" id="OZ004255">
    <property type="protein sequence ID" value="CAK7899682.1"/>
    <property type="molecule type" value="Genomic_DNA"/>
</dbReference>
<keyword evidence="3" id="KW-1185">Reference proteome</keyword>
<feature type="compositionally biased region" description="Basic residues" evidence="1">
    <location>
        <begin position="67"/>
        <end position="76"/>
    </location>
</feature>
<protein>
    <submittedName>
        <fullName evidence="2">Proteasome-interacting protein Cic1p</fullName>
    </submittedName>
</protein>
<evidence type="ECO:0000313" key="3">
    <source>
        <dbReference type="Proteomes" id="UP001497600"/>
    </source>
</evidence>
<dbReference type="InterPro" id="IPR028364">
    <property type="entry name" value="Ribosomal_uL1/biogenesis"/>
</dbReference>
<organism evidence="2 3">
    <name type="scientific">[Candida] anglica</name>
    <dbReference type="NCBI Taxonomy" id="148631"/>
    <lineage>
        <taxon>Eukaryota</taxon>
        <taxon>Fungi</taxon>
        <taxon>Dikarya</taxon>
        <taxon>Ascomycota</taxon>
        <taxon>Saccharomycotina</taxon>
        <taxon>Pichiomycetes</taxon>
        <taxon>Debaryomycetaceae</taxon>
        <taxon>Kurtzmaniella</taxon>
    </lineage>
</organism>
<gene>
    <name evidence="2" type="primary">CIC1</name>
    <name evidence="2" type="ORF">CAAN4_C03796</name>
</gene>
<name>A0ABP0E8Q5_9ASCO</name>
<dbReference type="SUPFAM" id="SSF56808">
    <property type="entry name" value="Ribosomal protein L1"/>
    <property type="match status" value="1"/>
</dbReference>
<dbReference type="InterPro" id="IPR016095">
    <property type="entry name" value="Ribosomal_uL1_3-a/b-sand"/>
</dbReference>
<dbReference type="Proteomes" id="UP001497600">
    <property type="component" value="Chromosome C"/>
</dbReference>
<dbReference type="GO" id="GO:0000502">
    <property type="term" value="C:proteasome complex"/>
    <property type="evidence" value="ECO:0007669"/>
    <property type="project" value="UniProtKB-KW"/>
</dbReference>
<dbReference type="Pfam" id="PF00687">
    <property type="entry name" value="Ribosomal_L1"/>
    <property type="match status" value="1"/>
</dbReference>
<evidence type="ECO:0000313" key="2">
    <source>
        <dbReference type="EMBL" id="CAK7899682.1"/>
    </source>
</evidence>
<feature type="region of interest" description="Disordered" evidence="1">
    <location>
        <begin position="1"/>
        <end position="93"/>
    </location>
</feature>
<keyword evidence="2" id="KW-0647">Proteasome</keyword>
<evidence type="ECO:0000256" key="1">
    <source>
        <dbReference type="SAM" id="MobiDB-lite"/>
    </source>
</evidence>
<feature type="compositionally biased region" description="Low complexity" evidence="1">
    <location>
        <begin position="81"/>
        <end position="93"/>
    </location>
</feature>
<feature type="compositionally biased region" description="Low complexity" evidence="1">
    <location>
        <begin position="8"/>
        <end position="31"/>
    </location>
</feature>
<dbReference type="Gene3D" id="3.40.50.790">
    <property type="match status" value="1"/>
</dbReference>
<accession>A0ABP0E8Q5</accession>
<dbReference type="InterPro" id="IPR023674">
    <property type="entry name" value="Ribosomal_uL1-like"/>
</dbReference>
<feature type="compositionally biased region" description="Basic residues" evidence="1">
    <location>
        <begin position="32"/>
        <end position="43"/>
    </location>
</feature>
<dbReference type="CDD" id="cd00403">
    <property type="entry name" value="Ribosomal_L1"/>
    <property type="match status" value="1"/>
</dbReference>